<dbReference type="PIRSF" id="PIRSF039137">
    <property type="entry name" value="ABC_branched_ATPase"/>
    <property type="match status" value="1"/>
</dbReference>
<dbReference type="InterPro" id="IPR030660">
    <property type="entry name" value="ABC_branched_ATPase_LivF/BraG"/>
</dbReference>
<keyword evidence="5" id="KW-0029">Amino-acid transport</keyword>
<evidence type="ECO:0000259" key="6">
    <source>
        <dbReference type="PROSITE" id="PS50893"/>
    </source>
</evidence>
<comment type="caution">
    <text evidence="7">The sequence shown here is derived from an EMBL/GenBank/DDBJ whole genome shotgun (WGS) entry which is preliminary data.</text>
</comment>
<name>A0A8J6NVW4_9BACT</name>
<dbReference type="GO" id="GO:0015807">
    <property type="term" value="P:L-amino acid transport"/>
    <property type="evidence" value="ECO:0007669"/>
    <property type="project" value="TreeGrafter"/>
</dbReference>
<dbReference type="SUPFAM" id="SSF52540">
    <property type="entry name" value="P-loop containing nucleoside triphosphate hydrolases"/>
    <property type="match status" value="1"/>
</dbReference>
<keyword evidence="3" id="KW-0547">Nucleotide-binding</keyword>
<dbReference type="PANTHER" id="PTHR43820:SF4">
    <property type="entry name" value="HIGH-AFFINITY BRANCHED-CHAIN AMINO ACID TRANSPORT ATP-BINDING PROTEIN LIVF"/>
    <property type="match status" value="1"/>
</dbReference>
<dbReference type="Gene3D" id="3.40.50.300">
    <property type="entry name" value="P-loop containing nucleotide triphosphate hydrolases"/>
    <property type="match status" value="1"/>
</dbReference>
<protein>
    <submittedName>
        <fullName evidence="7">ABC transporter ATP-binding protein</fullName>
    </submittedName>
</protein>
<dbReference type="InterPro" id="IPR003439">
    <property type="entry name" value="ABC_transporter-like_ATP-bd"/>
</dbReference>
<evidence type="ECO:0000256" key="5">
    <source>
        <dbReference type="ARBA" id="ARBA00022970"/>
    </source>
</evidence>
<evidence type="ECO:0000256" key="2">
    <source>
        <dbReference type="ARBA" id="ARBA00022448"/>
    </source>
</evidence>
<dbReference type="SMART" id="SM00382">
    <property type="entry name" value="AAA"/>
    <property type="match status" value="1"/>
</dbReference>
<dbReference type="PANTHER" id="PTHR43820">
    <property type="entry name" value="HIGH-AFFINITY BRANCHED-CHAIN AMINO ACID TRANSPORT ATP-BINDING PROTEIN LIVF"/>
    <property type="match status" value="1"/>
</dbReference>
<accession>A0A8J6NVW4</accession>
<proteinExistence type="inferred from homology"/>
<keyword evidence="4 7" id="KW-0067">ATP-binding</keyword>
<sequence>MLSIEGLRTSYGSIRVLKGVSIQIPKGKVVSIIGANGAGKSTLLKNISGLVKAQEGRIVYKGKDIAGMPAHRIVGLGISQVPEGRQLFAHLTVLDNIRLGAYHYFKRKNRDEINGRIEQIYHIFPILEKRSKQIAGTLSGGEQQMLAIARALMGRPELLLLDEPSMGIAPLIVREIFNVISKLNASGTTVLLVEQNAKAALKVANHCYVLERGEVVLEGLAAELLDNPKVKEVYLGG</sequence>
<dbReference type="CDD" id="cd03224">
    <property type="entry name" value="ABC_TM1139_LivF_branched"/>
    <property type="match status" value="1"/>
</dbReference>
<evidence type="ECO:0000256" key="3">
    <source>
        <dbReference type="ARBA" id="ARBA00022741"/>
    </source>
</evidence>
<dbReference type="Proteomes" id="UP000605201">
    <property type="component" value="Unassembled WGS sequence"/>
</dbReference>
<feature type="domain" description="ABC transporter" evidence="6">
    <location>
        <begin position="2"/>
        <end position="237"/>
    </location>
</feature>
<reference evidence="7 8" key="1">
    <citation type="submission" date="2020-08" db="EMBL/GenBank/DDBJ databases">
        <title>Bridging the membrane lipid divide: bacteria of the FCB group superphylum have the potential to synthesize archaeal ether lipids.</title>
        <authorList>
            <person name="Villanueva L."/>
            <person name="Von Meijenfeldt F.A.B."/>
            <person name="Westbye A.B."/>
            <person name="Yadav S."/>
            <person name="Hopmans E.C."/>
            <person name="Dutilh B.E."/>
            <person name="Sinninghe Damste J.S."/>
        </authorList>
    </citation>
    <scope>NUCLEOTIDE SEQUENCE [LARGE SCALE GENOMIC DNA]</scope>
    <source>
        <strain evidence="7">NIOZ-UU17</strain>
    </source>
</reference>
<dbReference type="InterPro" id="IPR027417">
    <property type="entry name" value="P-loop_NTPase"/>
</dbReference>
<dbReference type="PROSITE" id="PS00211">
    <property type="entry name" value="ABC_TRANSPORTER_1"/>
    <property type="match status" value="1"/>
</dbReference>
<dbReference type="InterPro" id="IPR052156">
    <property type="entry name" value="BCAA_Transport_ATP-bd_LivF"/>
</dbReference>
<dbReference type="GO" id="GO:0015658">
    <property type="term" value="F:branched-chain amino acid transmembrane transporter activity"/>
    <property type="evidence" value="ECO:0007669"/>
    <property type="project" value="InterPro"/>
</dbReference>
<organism evidence="7 8">
    <name type="scientific">Candidatus Desulfatibia vada</name>
    <dbReference type="NCBI Taxonomy" id="2841696"/>
    <lineage>
        <taxon>Bacteria</taxon>
        <taxon>Pseudomonadati</taxon>
        <taxon>Thermodesulfobacteriota</taxon>
        <taxon>Desulfobacteria</taxon>
        <taxon>Desulfobacterales</taxon>
        <taxon>Desulfobacterales incertae sedis</taxon>
        <taxon>Candidatus Desulfatibia</taxon>
    </lineage>
</organism>
<gene>
    <name evidence="7" type="ORF">H8D96_02565</name>
</gene>
<dbReference type="PROSITE" id="PS50893">
    <property type="entry name" value="ABC_TRANSPORTER_2"/>
    <property type="match status" value="1"/>
</dbReference>
<keyword evidence="2" id="KW-0813">Transport</keyword>
<dbReference type="InterPro" id="IPR017871">
    <property type="entry name" value="ABC_transporter-like_CS"/>
</dbReference>
<dbReference type="GO" id="GO:0016887">
    <property type="term" value="F:ATP hydrolysis activity"/>
    <property type="evidence" value="ECO:0007669"/>
    <property type="project" value="InterPro"/>
</dbReference>
<evidence type="ECO:0000313" key="7">
    <source>
        <dbReference type="EMBL" id="MBC8430780.1"/>
    </source>
</evidence>
<dbReference type="InterPro" id="IPR003593">
    <property type="entry name" value="AAA+_ATPase"/>
</dbReference>
<evidence type="ECO:0000256" key="4">
    <source>
        <dbReference type="ARBA" id="ARBA00022840"/>
    </source>
</evidence>
<dbReference type="Pfam" id="PF00005">
    <property type="entry name" value="ABC_tran"/>
    <property type="match status" value="1"/>
</dbReference>
<evidence type="ECO:0000313" key="8">
    <source>
        <dbReference type="Proteomes" id="UP000605201"/>
    </source>
</evidence>
<comment type="similarity">
    <text evidence="1">Belongs to the ABC transporter superfamily.</text>
</comment>
<dbReference type="GO" id="GO:0005524">
    <property type="term" value="F:ATP binding"/>
    <property type="evidence" value="ECO:0007669"/>
    <property type="project" value="UniProtKB-KW"/>
</dbReference>
<dbReference type="AlphaFoldDB" id="A0A8J6NVW4"/>
<dbReference type="EMBL" id="JACNIG010000082">
    <property type="protein sequence ID" value="MBC8430780.1"/>
    <property type="molecule type" value="Genomic_DNA"/>
</dbReference>
<evidence type="ECO:0000256" key="1">
    <source>
        <dbReference type="ARBA" id="ARBA00005417"/>
    </source>
</evidence>